<keyword evidence="1" id="KW-1133">Transmembrane helix</keyword>
<dbReference type="AlphaFoldDB" id="A0A6P1VQC6"/>
<evidence type="ECO:0000313" key="3">
    <source>
        <dbReference type="Proteomes" id="UP000464577"/>
    </source>
</evidence>
<evidence type="ECO:0000256" key="1">
    <source>
        <dbReference type="SAM" id="Phobius"/>
    </source>
</evidence>
<protein>
    <recommendedName>
        <fullName evidence="4">DUF2306 domain-containing protein</fullName>
    </recommendedName>
</protein>
<feature type="transmembrane region" description="Helical" evidence="1">
    <location>
        <begin position="184"/>
        <end position="204"/>
    </location>
</feature>
<dbReference type="Proteomes" id="UP000464577">
    <property type="component" value="Chromosome"/>
</dbReference>
<name>A0A6P1VQC6_9BACT</name>
<reference evidence="2 3" key="1">
    <citation type="submission" date="2019-11" db="EMBL/GenBank/DDBJ databases">
        <title>Spirosoma endbachense sp. nov., isolated from a natural salt meadow.</title>
        <authorList>
            <person name="Rojas J."/>
            <person name="Ambika Manirajan B."/>
            <person name="Ratering S."/>
            <person name="Suarez C."/>
            <person name="Geissler-Plaum R."/>
            <person name="Schnell S."/>
        </authorList>
    </citation>
    <scope>NUCLEOTIDE SEQUENCE [LARGE SCALE GENOMIC DNA]</scope>
    <source>
        <strain evidence="2 3">I-24</strain>
    </source>
</reference>
<sequence>MEKAYRHISYLFIAVLLLIFCAFFKTYFGLFPGFTGTATLVHVHAVTVLLWFAMLIGQPILIRTKQIALHRLVGKVSYLLVPLMVISFLLISRRHQLRGKDLMMFAANFSDISLFIVLYGLAIIYRHPVTYHARFMIMTVLPFLGASVGRLPNFPISSALLGLFIILGLLLFERFTRRIYRPYLISLAVFMGLLIVPYSFLLFAPSLLDKLWYVCFG</sequence>
<dbReference type="KEGG" id="senf:GJR95_04490"/>
<feature type="transmembrane region" description="Helical" evidence="1">
    <location>
        <begin position="154"/>
        <end position="172"/>
    </location>
</feature>
<keyword evidence="3" id="KW-1185">Reference proteome</keyword>
<feature type="transmembrane region" description="Helical" evidence="1">
    <location>
        <begin position="131"/>
        <end position="148"/>
    </location>
</feature>
<feature type="transmembrane region" description="Helical" evidence="1">
    <location>
        <begin position="40"/>
        <end position="60"/>
    </location>
</feature>
<keyword evidence="1" id="KW-0472">Membrane</keyword>
<proteinExistence type="predicted"/>
<organism evidence="2 3">
    <name type="scientific">Spirosoma endbachense</name>
    <dbReference type="NCBI Taxonomy" id="2666025"/>
    <lineage>
        <taxon>Bacteria</taxon>
        <taxon>Pseudomonadati</taxon>
        <taxon>Bacteroidota</taxon>
        <taxon>Cytophagia</taxon>
        <taxon>Cytophagales</taxon>
        <taxon>Cytophagaceae</taxon>
        <taxon>Spirosoma</taxon>
    </lineage>
</organism>
<dbReference type="RefSeq" id="WP_162384745.1">
    <property type="nucleotide sequence ID" value="NZ_CP045997.1"/>
</dbReference>
<evidence type="ECO:0008006" key="4">
    <source>
        <dbReference type="Google" id="ProtNLM"/>
    </source>
</evidence>
<accession>A0A6P1VQC6</accession>
<feature type="transmembrane region" description="Helical" evidence="1">
    <location>
        <begin position="72"/>
        <end position="91"/>
    </location>
</feature>
<feature type="transmembrane region" description="Helical" evidence="1">
    <location>
        <begin position="7"/>
        <end position="28"/>
    </location>
</feature>
<evidence type="ECO:0000313" key="2">
    <source>
        <dbReference type="EMBL" id="QHV94322.1"/>
    </source>
</evidence>
<feature type="transmembrane region" description="Helical" evidence="1">
    <location>
        <begin position="103"/>
        <end position="124"/>
    </location>
</feature>
<gene>
    <name evidence="2" type="ORF">GJR95_04490</name>
</gene>
<keyword evidence="1" id="KW-0812">Transmembrane</keyword>
<dbReference type="EMBL" id="CP045997">
    <property type="protein sequence ID" value="QHV94322.1"/>
    <property type="molecule type" value="Genomic_DNA"/>
</dbReference>